<proteinExistence type="predicted"/>
<sequence>MANPNLSPATAIADDNLLLFNPTQKPEIQKVSSVIDLSDECTAWATSYPFTLSFNNLTYSVKIPKSLALPFRWNIGNLCSQGNGNTKVLLDDVSGEARQGEIMAIMGASGAGKTTLIDALAGRIEKECLKGTVTLNGEVLESKLLNNISAYVMQEDILYPLLTVEETLMFSAEFRLPRSLSQD</sequence>
<name>A0ACC1X0B1_MELAZ</name>
<keyword evidence="2" id="KW-1185">Reference proteome</keyword>
<comment type="caution">
    <text evidence="1">The sequence shown here is derived from an EMBL/GenBank/DDBJ whole genome shotgun (WGS) entry which is preliminary data.</text>
</comment>
<reference evidence="1 2" key="1">
    <citation type="journal article" date="2023" name="Science">
        <title>Complex scaffold remodeling in plant triterpene biosynthesis.</title>
        <authorList>
            <person name="De La Pena R."/>
            <person name="Hodgson H."/>
            <person name="Liu J.C."/>
            <person name="Stephenson M.J."/>
            <person name="Martin A.C."/>
            <person name="Owen C."/>
            <person name="Harkess A."/>
            <person name="Leebens-Mack J."/>
            <person name="Jimenez L.E."/>
            <person name="Osbourn A."/>
            <person name="Sattely E.S."/>
        </authorList>
    </citation>
    <scope>NUCLEOTIDE SEQUENCE [LARGE SCALE GENOMIC DNA]</scope>
    <source>
        <strain evidence="2">cv. JPN11</strain>
        <tissue evidence="1">Leaf</tissue>
    </source>
</reference>
<gene>
    <name evidence="1" type="ORF">OWV82_021641</name>
</gene>
<dbReference type="Proteomes" id="UP001164539">
    <property type="component" value="Chromosome 12"/>
</dbReference>
<evidence type="ECO:0000313" key="2">
    <source>
        <dbReference type="Proteomes" id="UP001164539"/>
    </source>
</evidence>
<dbReference type="EMBL" id="CM051405">
    <property type="protein sequence ID" value="KAJ4704782.1"/>
    <property type="molecule type" value="Genomic_DNA"/>
</dbReference>
<organism evidence="1 2">
    <name type="scientific">Melia azedarach</name>
    <name type="common">Chinaberry tree</name>
    <dbReference type="NCBI Taxonomy" id="155640"/>
    <lineage>
        <taxon>Eukaryota</taxon>
        <taxon>Viridiplantae</taxon>
        <taxon>Streptophyta</taxon>
        <taxon>Embryophyta</taxon>
        <taxon>Tracheophyta</taxon>
        <taxon>Spermatophyta</taxon>
        <taxon>Magnoliopsida</taxon>
        <taxon>eudicotyledons</taxon>
        <taxon>Gunneridae</taxon>
        <taxon>Pentapetalae</taxon>
        <taxon>rosids</taxon>
        <taxon>malvids</taxon>
        <taxon>Sapindales</taxon>
        <taxon>Meliaceae</taxon>
        <taxon>Melia</taxon>
    </lineage>
</organism>
<evidence type="ECO:0000313" key="1">
    <source>
        <dbReference type="EMBL" id="KAJ4704782.1"/>
    </source>
</evidence>
<accession>A0ACC1X0B1</accession>
<protein>
    <submittedName>
        <fullName evidence="1">ABC transporter G family member</fullName>
    </submittedName>
</protein>